<feature type="transmembrane region" description="Helical" evidence="1">
    <location>
        <begin position="47"/>
        <end position="68"/>
    </location>
</feature>
<dbReference type="AlphaFoldDB" id="A0A9P5XRU0"/>
<dbReference type="EMBL" id="MU150419">
    <property type="protein sequence ID" value="KAF9456527.1"/>
    <property type="molecule type" value="Genomic_DNA"/>
</dbReference>
<gene>
    <name evidence="2" type="ORF">BDZ94DRAFT_1275426</name>
</gene>
<name>A0A9P5XRU0_9AGAR</name>
<keyword evidence="3" id="KW-1185">Reference proteome</keyword>
<protein>
    <submittedName>
        <fullName evidence="2">Uncharacterized protein</fullName>
    </submittedName>
</protein>
<dbReference type="OrthoDB" id="3188789at2759"/>
<reference evidence="2" key="1">
    <citation type="submission" date="2020-11" db="EMBL/GenBank/DDBJ databases">
        <authorList>
            <consortium name="DOE Joint Genome Institute"/>
            <person name="Ahrendt S."/>
            <person name="Riley R."/>
            <person name="Andreopoulos W."/>
            <person name="Labutti K."/>
            <person name="Pangilinan J."/>
            <person name="Ruiz-Duenas F.J."/>
            <person name="Barrasa J.M."/>
            <person name="Sanchez-Garcia M."/>
            <person name="Camarero S."/>
            <person name="Miyauchi S."/>
            <person name="Serrano A."/>
            <person name="Linde D."/>
            <person name="Babiker R."/>
            <person name="Drula E."/>
            <person name="Ayuso-Fernandez I."/>
            <person name="Pacheco R."/>
            <person name="Padilla G."/>
            <person name="Ferreira P."/>
            <person name="Barriuso J."/>
            <person name="Kellner H."/>
            <person name="Castanera R."/>
            <person name="Alfaro M."/>
            <person name="Ramirez L."/>
            <person name="Pisabarro A.G."/>
            <person name="Kuo A."/>
            <person name="Tritt A."/>
            <person name="Lipzen A."/>
            <person name="He G."/>
            <person name="Yan M."/>
            <person name="Ng V."/>
            <person name="Cullen D."/>
            <person name="Martin F."/>
            <person name="Rosso M.-N."/>
            <person name="Henrissat B."/>
            <person name="Hibbett D."/>
            <person name="Martinez A.T."/>
            <person name="Grigoriev I.V."/>
        </authorList>
    </citation>
    <scope>NUCLEOTIDE SEQUENCE</scope>
    <source>
        <strain evidence="2">CBS 247.69</strain>
    </source>
</reference>
<keyword evidence="1" id="KW-0472">Membrane</keyword>
<evidence type="ECO:0000313" key="2">
    <source>
        <dbReference type="EMBL" id="KAF9456527.1"/>
    </source>
</evidence>
<feature type="transmembrane region" description="Helical" evidence="1">
    <location>
        <begin position="80"/>
        <end position="99"/>
    </location>
</feature>
<accession>A0A9P5XRU0</accession>
<dbReference type="Proteomes" id="UP000807353">
    <property type="component" value="Unassembled WGS sequence"/>
</dbReference>
<organism evidence="2 3">
    <name type="scientific">Collybia nuda</name>
    <dbReference type="NCBI Taxonomy" id="64659"/>
    <lineage>
        <taxon>Eukaryota</taxon>
        <taxon>Fungi</taxon>
        <taxon>Dikarya</taxon>
        <taxon>Basidiomycota</taxon>
        <taxon>Agaricomycotina</taxon>
        <taxon>Agaricomycetes</taxon>
        <taxon>Agaricomycetidae</taxon>
        <taxon>Agaricales</taxon>
        <taxon>Tricholomatineae</taxon>
        <taxon>Clitocybaceae</taxon>
        <taxon>Collybia</taxon>
    </lineage>
</organism>
<keyword evidence="1" id="KW-1133">Transmembrane helix</keyword>
<keyword evidence="1" id="KW-0812">Transmembrane</keyword>
<feature type="transmembrane region" description="Helical" evidence="1">
    <location>
        <begin position="119"/>
        <end position="140"/>
    </location>
</feature>
<sequence length="323" mass="35857">MQSPFIIFRYVSFALLINFNLLVLVFASWNASATVTYGLSVSLTTAFLLFDSCASFFFISLALVELAVPQAKTSRVSFECCWSAILSLFQTGTAISITVNGPAICRQSSNWDLCASSSLLLVTSWLSSLLILSHFFMLFITTISHIRVHPNVWFETILTVNWFNQYDMTLWPEKGDKVAGSGLGTWYTAPKTPLDSSHDCEKAPWAQATNIRRGVDSPFKRPNLSSAAPNSCSTTLISLPVAPLRIQARNPAGSRFIEKFRESKILSRSGTPSQYGLHFENRVAPFPPRVDDHDLPIPLPRLSEWICADAINDINVHTASRSL</sequence>
<evidence type="ECO:0000313" key="3">
    <source>
        <dbReference type="Proteomes" id="UP000807353"/>
    </source>
</evidence>
<comment type="caution">
    <text evidence="2">The sequence shown here is derived from an EMBL/GenBank/DDBJ whole genome shotgun (WGS) entry which is preliminary data.</text>
</comment>
<proteinExistence type="predicted"/>
<feature type="transmembrane region" description="Helical" evidence="1">
    <location>
        <begin position="7"/>
        <end position="27"/>
    </location>
</feature>
<evidence type="ECO:0000256" key="1">
    <source>
        <dbReference type="SAM" id="Phobius"/>
    </source>
</evidence>